<dbReference type="Gene3D" id="3.90.1340.10">
    <property type="entry name" value="Phage tail collar domain"/>
    <property type="match status" value="1"/>
</dbReference>
<name>A0A227P5V6_9FLAO</name>
<keyword evidence="1" id="KW-0732">Signal</keyword>
<comment type="caution">
    <text evidence="3">The sequence shown here is derived from an EMBL/GenBank/DDBJ whole genome shotgun (WGS) entry which is preliminary data.</text>
</comment>
<dbReference type="Proteomes" id="UP000214684">
    <property type="component" value="Unassembled WGS sequence"/>
</dbReference>
<evidence type="ECO:0000313" key="3">
    <source>
        <dbReference type="EMBL" id="OXG05350.1"/>
    </source>
</evidence>
<feature type="domain" description="Phage tail collar" evidence="2">
    <location>
        <begin position="70"/>
        <end position="126"/>
    </location>
</feature>
<evidence type="ECO:0000313" key="4">
    <source>
        <dbReference type="Proteomes" id="UP000214684"/>
    </source>
</evidence>
<dbReference type="InterPro" id="IPR011083">
    <property type="entry name" value="Phage_tail_collar_dom"/>
</dbReference>
<dbReference type="Pfam" id="PF07484">
    <property type="entry name" value="Collar"/>
    <property type="match status" value="1"/>
</dbReference>
<dbReference type="SUPFAM" id="SSF88874">
    <property type="entry name" value="Receptor-binding domain of short tail fibre protein gp12"/>
    <property type="match status" value="1"/>
</dbReference>
<keyword evidence="4" id="KW-1185">Reference proteome</keyword>
<protein>
    <recommendedName>
        <fullName evidence="2">Phage tail collar domain-containing protein</fullName>
    </recommendedName>
</protein>
<dbReference type="RefSeq" id="WP_165769811.1">
    <property type="nucleotide sequence ID" value="NZ_MUGS01000022.1"/>
</dbReference>
<dbReference type="InterPro" id="IPR037053">
    <property type="entry name" value="Phage_tail_collar_dom_sf"/>
</dbReference>
<sequence length="233" mass="25897">MKKALKTIILFYCLLVSFQSLWAQDEALKILPNGNVGIGVSEPKEKLQVEGNIKATGKIEDKWGSLMPVGSIVAFAGNKAPDGWLLCDGSAYPKEGDKNELFKIIDYLYGQENGQFRVPDLRQTFVMGANENSANDKLATTGEPEQHNHDINVPRQRFLVQSRFPRSTIGKSDKLSESVSTGIVVNDQKNKEIENQIIDFSATVDIALTPFKSGNSSGQNRPKWMALNYIIKY</sequence>
<evidence type="ECO:0000256" key="1">
    <source>
        <dbReference type="SAM" id="SignalP"/>
    </source>
</evidence>
<dbReference type="AlphaFoldDB" id="A0A227P5V6"/>
<evidence type="ECO:0000259" key="2">
    <source>
        <dbReference type="Pfam" id="PF07484"/>
    </source>
</evidence>
<dbReference type="EMBL" id="MUGS01000022">
    <property type="protein sequence ID" value="OXG05350.1"/>
    <property type="molecule type" value="Genomic_DNA"/>
</dbReference>
<gene>
    <name evidence="3" type="ORF">B0A64_13340</name>
</gene>
<feature type="signal peptide" evidence="1">
    <location>
        <begin position="1"/>
        <end position="23"/>
    </location>
</feature>
<reference evidence="3 4" key="1">
    <citation type="submission" date="2016-11" db="EMBL/GenBank/DDBJ databases">
        <title>Whole genomes of Flavobacteriaceae.</title>
        <authorList>
            <person name="Stine C."/>
            <person name="Li C."/>
            <person name="Tadesse D."/>
        </authorList>
    </citation>
    <scope>NUCLEOTIDE SEQUENCE [LARGE SCALE GENOMIC DNA]</scope>
    <source>
        <strain evidence="3 4">DSM 24704</strain>
    </source>
</reference>
<organism evidence="3 4">
    <name type="scientific">Flavobacterium araucananum</name>
    <dbReference type="NCBI Taxonomy" id="946678"/>
    <lineage>
        <taxon>Bacteria</taxon>
        <taxon>Pseudomonadati</taxon>
        <taxon>Bacteroidota</taxon>
        <taxon>Flavobacteriia</taxon>
        <taxon>Flavobacteriales</taxon>
        <taxon>Flavobacteriaceae</taxon>
        <taxon>Flavobacterium</taxon>
    </lineage>
</organism>
<feature type="chain" id="PRO_5030039271" description="Phage tail collar domain-containing protein" evidence="1">
    <location>
        <begin position="24"/>
        <end position="233"/>
    </location>
</feature>
<accession>A0A227P5V6</accession>
<proteinExistence type="predicted"/>